<dbReference type="Pfam" id="PF00106">
    <property type="entry name" value="adh_short"/>
    <property type="match status" value="1"/>
</dbReference>
<dbReference type="AlphaFoldDB" id="Q08P99"/>
<dbReference type="InterPro" id="IPR036291">
    <property type="entry name" value="NAD(P)-bd_dom_sf"/>
</dbReference>
<proteinExistence type="predicted"/>
<dbReference type="CDD" id="cd05325">
    <property type="entry name" value="carb_red_sniffer_like_SDR_c"/>
    <property type="match status" value="1"/>
</dbReference>
<comment type="caution">
    <text evidence="1">The sequence shown here is derived from an EMBL/GenBank/DDBJ whole genome shotgun (WGS) entry which is preliminary data.</text>
</comment>
<accession>Q08P99</accession>
<dbReference type="Gene3D" id="3.40.50.720">
    <property type="entry name" value="NAD(P)-binding Rossmann-like Domain"/>
    <property type="match status" value="1"/>
</dbReference>
<organism evidence="1 2">
    <name type="scientific">Stigmatella aurantiaca (strain DW4/3-1)</name>
    <dbReference type="NCBI Taxonomy" id="378806"/>
    <lineage>
        <taxon>Bacteria</taxon>
        <taxon>Pseudomonadati</taxon>
        <taxon>Myxococcota</taxon>
        <taxon>Myxococcia</taxon>
        <taxon>Myxococcales</taxon>
        <taxon>Cystobacterineae</taxon>
        <taxon>Archangiaceae</taxon>
        <taxon>Stigmatella</taxon>
    </lineage>
</organism>
<dbReference type="EMBL" id="AAMD01000250">
    <property type="protein sequence ID" value="EAU62306.1"/>
    <property type="molecule type" value="Genomic_DNA"/>
</dbReference>
<dbReference type="GO" id="GO:0016616">
    <property type="term" value="F:oxidoreductase activity, acting on the CH-OH group of donors, NAD or NADP as acceptor"/>
    <property type="evidence" value="ECO:0007669"/>
    <property type="project" value="TreeGrafter"/>
</dbReference>
<dbReference type="PANTHER" id="PTHR45458:SF1">
    <property type="entry name" value="SHORT CHAIN DEHYDROGENASE"/>
    <property type="match status" value="1"/>
</dbReference>
<dbReference type="PANTHER" id="PTHR45458">
    <property type="entry name" value="SHORT-CHAIN DEHYDROGENASE/REDUCTASE SDR"/>
    <property type="match status" value="1"/>
</dbReference>
<evidence type="ECO:0000313" key="1">
    <source>
        <dbReference type="EMBL" id="EAU62306.1"/>
    </source>
</evidence>
<reference evidence="1 2" key="1">
    <citation type="submission" date="2006-04" db="EMBL/GenBank/DDBJ databases">
        <authorList>
            <person name="Nierman W.C."/>
        </authorList>
    </citation>
    <scope>NUCLEOTIDE SEQUENCE [LARGE SCALE GENOMIC DNA]</scope>
    <source>
        <strain evidence="1 2">DW4/3-1</strain>
    </source>
</reference>
<dbReference type="PRINTS" id="PR00081">
    <property type="entry name" value="GDHRDH"/>
</dbReference>
<protein>
    <submittedName>
        <fullName evidence="1">CsgA</fullName>
    </submittedName>
</protein>
<dbReference type="Proteomes" id="UP000032702">
    <property type="component" value="Unassembled WGS sequence"/>
</dbReference>
<dbReference type="InterPro" id="IPR002347">
    <property type="entry name" value="SDR_fam"/>
</dbReference>
<name>Q08P99_STIAD</name>
<evidence type="ECO:0000313" key="2">
    <source>
        <dbReference type="Proteomes" id="UP000032702"/>
    </source>
</evidence>
<dbReference type="InterPro" id="IPR052184">
    <property type="entry name" value="SDR_enzymes"/>
</dbReference>
<gene>
    <name evidence="1" type="ORF">STIAU_3543</name>
</gene>
<sequence>MRQREPGDASSDDGNDGHNRYSWVCVPSLLRGWRAGQASHGLCLQRATRVNTPMRYAISGASRGIGLEFVRQLLERGDTVEAGVRVPTEARLLSPLMNSVGPRLRIHELDITNQASVRAFASAVSDGPLDVLINNAGVSGKWCSFMEMDYEDMTKVMETNSVGPMRLSAALMPAVLKGPTRKIIHLTTRMASLTENTRGGVYGFEGGAYAYRMSKAALNVCMRTMAVDFRDQGLITAAINPGWVRTEMGGKLAPMRPEDAVRGMLRVIDDITKEQSGMFLDFQGREVPW</sequence>
<dbReference type="SUPFAM" id="SSF51735">
    <property type="entry name" value="NAD(P)-binding Rossmann-fold domains"/>
    <property type="match status" value="1"/>
</dbReference>